<dbReference type="OrthoDB" id="350282at2157"/>
<dbReference type="Proteomes" id="UP000428325">
    <property type="component" value="Chromosome"/>
</dbReference>
<dbReference type="RefSeq" id="WP_157688190.1">
    <property type="nucleotide sequence ID" value="NZ_CP034345.1"/>
</dbReference>
<name>A0A6B9FER6_9EURY</name>
<protein>
    <recommendedName>
        <fullName evidence="3">MarR family transcriptional regulator</fullName>
    </recommendedName>
</protein>
<dbReference type="Gene3D" id="1.10.10.10">
    <property type="entry name" value="Winged helix-like DNA-binding domain superfamily/Winged helix DNA-binding domain"/>
    <property type="match status" value="1"/>
</dbReference>
<dbReference type="KEGG" id="hra:EI982_03740"/>
<evidence type="ECO:0008006" key="3">
    <source>
        <dbReference type="Google" id="ProtNLM"/>
    </source>
</evidence>
<proteinExistence type="predicted"/>
<dbReference type="AlphaFoldDB" id="A0A6B9FER6"/>
<evidence type="ECO:0000313" key="2">
    <source>
        <dbReference type="Proteomes" id="UP000428325"/>
    </source>
</evidence>
<dbReference type="GeneID" id="99245496"/>
<gene>
    <name evidence="1" type="ORF">EI982_03740</name>
</gene>
<keyword evidence="2" id="KW-1185">Reference proteome</keyword>
<dbReference type="EMBL" id="CP034345">
    <property type="protein sequence ID" value="QGX93953.1"/>
    <property type="molecule type" value="Genomic_DNA"/>
</dbReference>
<evidence type="ECO:0000313" key="1">
    <source>
        <dbReference type="EMBL" id="QGX93953.1"/>
    </source>
</evidence>
<accession>A0A6B9FER6</accession>
<dbReference type="InterPro" id="IPR036388">
    <property type="entry name" value="WH-like_DNA-bd_sf"/>
</dbReference>
<sequence length="125" mass="14138">MDSESNGESLDAVVLRDEILEATYWMLREEEISNAIEPADLSAFLEATDDEIRTAFDRLDDDELLERTTSGYGLTDRGEYEAKRRFADTFGHVEEGHSHVECGPDCWCHDPEADEDDVCQTATTE</sequence>
<reference evidence="1 2" key="1">
    <citation type="submission" date="2018-12" db="EMBL/GenBank/DDBJ databases">
        <title>Complete genome sequence of Haloplanus rallus MBLA0036.</title>
        <authorList>
            <person name="Nam Y.-d."/>
            <person name="Kang J."/>
            <person name="Chung W.-H."/>
            <person name="Park Y.S."/>
        </authorList>
    </citation>
    <scope>NUCLEOTIDE SEQUENCE [LARGE SCALE GENOMIC DNA]</scope>
    <source>
        <strain evidence="1 2">MBLA0036</strain>
    </source>
</reference>
<organism evidence="1 2">
    <name type="scientific">Haloplanus rallus</name>
    <dbReference type="NCBI Taxonomy" id="1816183"/>
    <lineage>
        <taxon>Archaea</taxon>
        <taxon>Methanobacteriati</taxon>
        <taxon>Methanobacteriota</taxon>
        <taxon>Stenosarchaea group</taxon>
        <taxon>Halobacteria</taxon>
        <taxon>Halobacteriales</taxon>
        <taxon>Haloferacaceae</taxon>
        <taxon>Haloplanus</taxon>
    </lineage>
</organism>